<keyword evidence="3 6" id="KW-0812">Transmembrane</keyword>
<name>A0A852VPT1_9MICO</name>
<evidence type="ECO:0000256" key="6">
    <source>
        <dbReference type="SAM" id="Phobius"/>
    </source>
</evidence>
<dbReference type="Pfam" id="PF12823">
    <property type="entry name" value="DUF3817"/>
    <property type="match status" value="1"/>
</dbReference>
<reference evidence="8 9" key="1">
    <citation type="submission" date="2020-07" db="EMBL/GenBank/DDBJ databases">
        <title>Sequencing the genomes of 1000 actinobacteria strains.</title>
        <authorList>
            <person name="Klenk H.-P."/>
        </authorList>
    </citation>
    <scope>NUCLEOTIDE SEQUENCE [LARGE SCALE GENOMIC DNA]</scope>
    <source>
        <strain evidence="8 9">DSM 26154</strain>
    </source>
</reference>
<keyword evidence="4 6" id="KW-1133">Transmembrane helix</keyword>
<evidence type="ECO:0000256" key="4">
    <source>
        <dbReference type="ARBA" id="ARBA00022989"/>
    </source>
</evidence>
<dbReference type="EMBL" id="JACCAE010000001">
    <property type="protein sequence ID" value="NYF98972.1"/>
    <property type="molecule type" value="Genomic_DNA"/>
</dbReference>
<feature type="transmembrane region" description="Helical" evidence="6">
    <location>
        <begin position="20"/>
        <end position="40"/>
    </location>
</feature>
<dbReference type="RefSeq" id="WP_185991731.1">
    <property type="nucleotide sequence ID" value="NZ_JACCAE010000001.1"/>
</dbReference>
<evidence type="ECO:0000313" key="9">
    <source>
        <dbReference type="Proteomes" id="UP000554054"/>
    </source>
</evidence>
<comment type="caution">
    <text evidence="8">The sequence shown here is derived from an EMBL/GenBank/DDBJ whole genome shotgun (WGS) entry which is preliminary data.</text>
</comment>
<dbReference type="Proteomes" id="UP000554054">
    <property type="component" value="Unassembled WGS sequence"/>
</dbReference>
<dbReference type="PANTHER" id="PTHR40077:SF2">
    <property type="entry name" value="MEMBRANE PROTEIN"/>
    <property type="match status" value="1"/>
</dbReference>
<protein>
    <submittedName>
        <fullName evidence="8">Integral membrane protein</fullName>
    </submittedName>
</protein>
<keyword evidence="5 6" id="KW-0472">Membrane</keyword>
<feature type="transmembrane region" description="Helical" evidence="6">
    <location>
        <begin position="52"/>
        <end position="72"/>
    </location>
</feature>
<dbReference type="PANTHER" id="PTHR40077">
    <property type="entry name" value="MEMBRANE PROTEIN-RELATED"/>
    <property type="match status" value="1"/>
</dbReference>
<organism evidence="8 9">
    <name type="scientific">Janibacter cremeus</name>
    <dbReference type="NCBI Taxonomy" id="1285192"/>
    <lineage>
        <taxon>Bacteria</taxon>
        <taxon>Bacillati</taxon>
        <taxon>Actinomycetota</taxon>
        <taxon>Actinomycetes</taxon>
        <taxon>Micrococcales</taxon>
        <taxon>Intrasporangiaceae</taxon>
        <taxon>Janibacter</taxon>
    </lineage>
</organism>
<dbReference type="GO" id="GO:0005886">
    <property type="term" value="C:plasma membrane"/>
    <property type="evidence" value="ECO:0007669"/>
    <property type="project" value="UniProtKB-SubCell"/>
</dbReference>
<evidence type="ECO:0000256" key="1">
    <source>
        <dbReference type="ARBA" id="ARBA00004651"/>
    </source>
</evidence>
<dbReference type="NCBIfam" id="TIGR03954">
    <property type="entry name" value="integ_memb_HG"/>
    <property type="match status" value="1"/>
</dbReference>
<dbReference type="AlphaFoldDB" id="A0A852VPT1"/>
<gene>
    <name evidence="8" type="ORF">BJY20_002364</name>
</gene>
<keyword evidence="2" id="KW-1003">Cell membrane</keyword>
<evidence type="ECO:0000256" key="2">
    <source>
        <dbReference type="ARBA" id="ARBA00022475"/>
    </source>
</evidence>
<sequence>MSTHDKQAAVSADPRAIAGGLSFFRVSAIVAGLAMFVLILEMVLKYGFDNDVLAWWSPVHGLIFMVFAVATANLGFKVAWSVGRMIAILLLACIPFVAFVEERRVVREVTPLTHP</sequence>
<evidence type="ECO:0000256" key="5">
    <source>
        <dbReference type="ARBA" id="ARBA00023136"/>
    </source>
</evidence>
<evidence type="ECO:0000259" key="7">
    <source>
        <dbReference type="Pfam" id="PF12823"/>
    </source>
</evidence>
<feature type="domain" description="DUF3817" evidence="7">
    <location>
        <begin position="22"/>
        <end position="107"/>
    </location>
</feature>
<feature type="transmembrane region" description="Helical" evidence="6">
    <location>
        <begin position="78"/>
        <end position="100"/>
    </location>
</feature>
<evidence type="ECO:0000313" key="8">
    <source>
        <dbReference type="EMBL" id="NYF98972.1"/>
    </source>
</evidence>
<dbReference type="InterPro" id="IPR023845">
    <property type="entry name" value="DUF3817_TM"/>
</dbReference>
<keyword evidence="9" id="KW-1185">Reference proteome</keyword>
<comment type="subcellular location">
    <subcellularLocation>
        <location evidence="1">Cell membrane</location>
        <topology evidence="1">Multi-pass membrane protein</topology>
    </subcellularLocation>
</comment>
<evidence type="ECO:0000256" key="3">
    <source>
        <dbReference type="ARBA" id="ARBA00022692"/>
    </source>
</evidence>
<accession>A0A852VPT1</accession>
<proteinExistence type="predicted"/>